<feature type="compositionally biased region" description="Low complexity" evidence="1">
    <location>
        <begin position="1"/>
        <end position="27"/>
    </location>
</feature>
<evidence type="ECO:0000313" key="3">
    <source>
        <dbReference type="Proteomes" id="UP000004810"/>
    </source>
</evidence>
<name>J9BDJ1_WUCBA</name>
<reference evidence="3" key="1">
    <citation type="submission" date="2012-08" db="EMBL/GenBank/DDBJ databases">
        <title>The Genome Sequence of Wuchereria bancrofti.</title>
        <authorList>
            <person name="Nutman T.B."/>
            <person name="Fink D.L."/>
            <person name="Russ C."/>
            <person name="Young S."/>
            <person name="Zeng Q."/>
            <person name="Koehrsen M."/>
            <person name="Alvarado L."/>
            <person name="Berlin A."/>
            <person name="Chapman S.B."/>
            <person name="Chen Z."/>
            <person name="Freedman E."/>
            <person name="Gellesch M."/>
            <person name="Goldberg J."/>
            <person name="Griggs A."/>
            <person name="Gujja S."/>
            <person name="Heilman E.R."/>
            <person name="Heiman D."/>
            <person name="Hepburn T."/>
            <person name="Howarth C."/>
            <person name="Jen D."/>
            <person name="Larson L."/>
            <person name="Lewis B."/>
            <person name="Mehta T."/>
            <person name="Park D."/>
            <person name="Pearson M."/>
            <person name="Roberts A."/>
            <person name="Saif S."/>
            <person name="Shea T."/>
            <person name="Shenoy N."/>
            <person name="Sisk P."/>
            <person name="Stolte C."/>
            <person name="Sykes S."/>
            <person name="Walk T."/>
            <person name="White J."/>
            <person name="Yandava C."/>
            <person name="Haas B."/>
            <person name="Henn M.R."/>
            <person name="Nusbaum C."/>
            <person name="Birren B."/>
        </authorList>
    </citation>
    <scope>NUCLEOTIDE SEQUENCE [LARGE SCALE GENOMIC DNA]</scope>
    <source>
        <strain evidence="3">NA</strain>
    </source>
</reference>
<proteinExistence type="predicted"/>
<feature type="compositionally biased region" description="Polar residues" evidence="1">
    <location>
        <begin position="115"/>
        <end position="125"/>
    </location>
</feature>
<dbReference type="AlphaFoldDB" id="J9BDJ1"/>
<sequence>AHSSTSSLPQPLPPFSSVNTTTFSTSNLRPTVPPPIAPKPRIIPDQNGNAVGASSPLISFDEQFEKQKERTVSSAQSSSPSTSSWSSTPNPERLAFSSKLEKFEREIEIKRPDANPTTKSTLPPG</sequence>
<feature type="compositionally biased region" description="Low complexity" evidence="1">
    <location>
        <begin position="73"/>
        <end position="87"/>
    </location>
</feature>
<gene>
    <name evidence="2" type="ORF">WUBG_03831</name>
</gene>
<organism evidence="2 3">
    <name type="scientific">Wuchereria bancrofti</name>
    <dbReference type="NCBI Taxonomy" id="6293"/>
    <lineage>
        <taxon>Eukaryota</taxon>
        <taxon>Metazoa</taxon>
        <taxon>Ecdysozoa</taxon>
        <taxon>Nematoda</taxon>
        <taxon>Chromadorea</taxon>
        <taxon>Rhabditida</taxon>
        <taxon>Spirurina</taxon>
        <taxon>Spiruromorpha</taxon>
        <taxon>Filarioidea</taxon>
        <taxon>Onchocercidae</taxon>
        <taxon>Wuchereria</taxon>
    </lineage>
</organism>
<feature type="compositionally biased region" description="Basic and acidic residues" evidence="1">
    <location>
        <begin position="99"/>
        <end position="113"/>
    </location>
</feature>
<feature type="non-terminal residue" evidence="2">
    <location>
        <position position="1"/>
    </location>
</feature>
<protein>
    <submittedName>
        <fullName evidence="2">Uncharacterized protein</fullName>
    </submittedName>
</protein>
<accession>J9BDJ1</accession>
<evidence type="ECO:0000256" key="1">
    <source>
        <dbReference type="SAM" id="MobiDB-lite"/>
    </source>
</evidence>
<evidence type="ECO:0000313" key="2">
    <source>
        <dbReference type="EMBL" id="EJW85255.1"/>
    </source>
</evidence>
<comment type="caution">
    <text evidence="2">The sequence shown here is derived from an EMBL/GenBank/DDBJ whole genome shotgun (WGS) entry which is preliminary data.</text>
</comment>
<feature type="region of interest" description="Disordered" evidence="1">
    <location>
        <begin position="1"/>
        <end position="125"/>
    </location>
</feature>
<dbReference type="Proteomes" id="UP000004810">
    <property type="component" value="Unassembled WGS sequence"/>
</dbReference>
<dbReference type="EMBL" id="ADBV01001236">
    <property type="protein sequence ID" value="EJW85255.1"/>
    <property type="molecule type" value="Genomic_DNA"/>
</dbReference>